<organism evidence="1 2">
    <name type="scientific">Pseudomonas veronii 1YdBTEX2</name>
    <dbReference type="NCBI Taxonomy" id="1295141"/>
    <lineage>
        <taxon>Bacteria</taxon>
        <taxon>Pseudomonadati</taxon>
        <taxon>Pseudomonadota</taxon>
        <taxon>Gammaproteobacteria</taxon>
        <taxon>Pseudomonadales</taxon>
        <taxon>Pseudomonadaceae</taxon>
        <taxon>Pseudomonas</taxon>
    </lineage>
</organism>
<accession>A0A1D3K7Y5</accession>
<dbReference type="AlphaFoldDB" id="A0A1D3K7Y5"/>
<gene>
    <name evidence="1" type="ORF">PVE_R2G0400</name>
</gene>
<evidence type="ECO:0000313" key="2">
    <source>
        <dbReference type="Proteomes" id="UP000245431"/>
    </source>
</evidence>
<reference evidence="2" key="1">
    <citation type="submission" date="2016-07" db="EMBL/GenBank/DDBJ databases">
        <authorList>
            <person name="Florea S."/>
            <person name="Webb J.S."/>
            <person name="Jaromczyk J."/>
            <person name="Schardl C.L."/>
        </authorList>
    </citation>
    <scope>NUCLEOTIDE SEQUENCE [LARGE SCALE GENOMIC DNA]</scope>
    <source>
        <strain evidence="2">1YdBTEX2</strain>
    </source>
</reference>
<protein>
    <submittedName>
        <fullName evidence="1">Uncharacterized protein</fullName>
    </submittedName>
</protein>
<proteinExistence type="predicted"/>
<name>A0A1D3K7Y5_PSEVE</name>
<dbReference type="EMBL" id="LT599584">
    <property type="protein sequence ID" value="SBW84427.1"/>
    <property type="molecule type" value="Genomic_DNA"/>
</dbReference>
<sequence>MQLIDNIKRSIQAGIALKNFKSASGIDGHMWSADLVFNGVMIGQLVDQGLGHLETTCTDADVSAVCSALKRSGYDLAPGDDFPLPIPTNDFGFFEEAIGLMSAELEDLEALKMSVKHKILFELSDGSTYEIKAAYTSMLGDLVRKQLGDKLQCIINEELAAL</sequence>
<evidence type="ECO:0000313" key="1">
    <source>
        <dbReference type="EMBL" id="SBW84427.1"/>
    </source>
</evidence>
<dbReference type="Proteomes" id="UP000245431">
    <property type="component" value="Chromosome PVE_r2"/>
</dbReference>